<dbReference type="GO" id="GO:0003677">
    <property type="term" value="F:DNA binding"/>
    <property type="evidence" value="ECO:0007669"/>
    <property type="project" value="UniProtKB-KW"/>
</dbReference>
<evidence type="ECO:0000256" key="2">
    <source>
        <dbReference type="ARBA" id="ARBA00022553"/>
    </source>
</evidence>
<dbReference type="GO" id="GO:0000127">
    <property type="term" value="C:transcription factor TFIIIC complex"/>
    <property type="evidence" value="ECO:0007669"/>
    <property type="project" value="InterPro"/>
</dbReference>
<dbReference type="Pfam" id="PF04182">
    <property type="entry name" value="B-block_TFIIIC"/>
    <property type="match status" value="1"/>
</dbReference>
<dbReference type="GO" id="GO:0005634">
    <property type="term" value="C:nucleus"/>
    <property type="evidence" value="ECO:0007669"/>
    <property type="project" value="UniProtKB-SubCell"/>
</dbReference>
<accession>S8E6Q5</accession>
<dbReference type="InterPro" id="IPR006797">
    <property type="entry name" value="PRELI/MSF1_dom"/>
</dbReference>
<organism evidence="8 9">
    <name type="scientific">Fomitopsis schrenkii</name>
    <name type="common">Brown rot fungus</name>
    <dbReference type="NCBI Taxonomy" id="2126942"/>
    <lineage>
        <taxon>Eukaryota</taxon>
        <taxon>Fungi</taxon>
        <taxon>Dikarya</taxon>
        <taxon>Basidiomycota</taxon>
        <taxon>Agaricomycotina</taxon>
        <taxon>Agaricomycetes</taxon>
        <taxon>Polyporales</taxon>
        <taxon>Fomitopsis</taxon>
    </lineage>
</organism>
<feature type="region of interest" description="Disordered" evidence="6">
    <location>
        <begin position="2073"/>
        <end position="2104"/>
    </location>
</feature>
<dbReference type="PANTHER" id="PTHR15180">
    <property type="entry name" value="GENERAL TRANSCRIPTION FACTOR 3C POLYPEPTIDE 1"/>
    <property type="match status" value="1"/>
</dbReference>
<feature type="compositionally biased region" description="Basic and acidic residues" evidence="6">
    <location>
        <begin position="1682"/>
        <end position="1691"/>
    </location>
</feature>
<dbReference type="PROSITE" id="PS50904">
    <property type="entry name" value="PRELI_MSF1"/>
    <property type="match status" value="1"/>
</dbReference>
<evidence type="ECO:0000256" key="3">
    <source>
        <dbReference type="ARBA" id="ARBA00023125"/>
    </source>
</evidence>
<dbReference type="EMBL" id="KE504159">
    <property type="protein sequence ID" value="EPS99068.1"/>
    <property type="molecule type" value="Genomic_DNA"/>
</dbReference>
<proteinExistence type="predicted"/>
<feature type="compositionally biased region" description="Polar residues" evidence="6">
    <location>
        <begin position="817"/>
        <end position="832"/>
    </location>
</feature>
<feature type="compositionally biased region" description="Polar residues" evidence="6">
    <location>
        <begin position="909"/>
        <end position="921"/>
    </location>
</feature>
<evidence type="ECO:0000259" key="7">
    <source>
        <dbReference type="PROSITE" id="PS50904"/>
    </source>
</evidence>
<dbReference type="eggNOG" id="KOG3336">
    <property type="taxonomic scope" value="Eukaryota"/>
</dbReference>
<dbReference type="Pfam" id="PF20222">
    <property type="entry name" value="DUF6581"/>
    <property type="match status" value="1"/>
</dbReference>
<keyword evidence="2" id="KW-0597">Phosphoprotein</keyword>
<feature type="domain" description="PRELI/MSF1" evidence="7">
    <location>
        <begin position="1"/>
        <end position="173"/>
    </location>
</feature>
<keyword evidence="3" id="KW-0238">DNA-binding</keyword>
<dbReference type="InterPro" id="IPR046488">
    <property type="entry name" value="Sfc3/Tfc3_C"/>
</dbReference>
<dbReference type="InterPro" id="IPR035625">
    <property type="entry name" value="Tfc3-like_eWH"/>
</dbReference>
<evidence type="ECO:0000256" key="1">
    <source>
        <dbReference type="ARBA" id="ARBA00004123"/>
    </source>
</evidence>
<dbReference type="PANTHER" id="PTHR15180:SF1">
    <property type="entry name" value="GENERAL TRANSCRIPTION FACTOR 3C POLYPEPTIDE 1"/>
    <property type="match status" value="1"/>
</dbReference>
<dbReference type="GO" id="GO:0042791">
    <property type="term" value="P:5S class rRNA transcription by RNA polymerase III"/>
    <property type="evidence" value="ECO:0007669"/>
    <property type="project" value="TreeGrafter"/>
</dbReference>
<evidence type="ECO:0000313" key="9">
    <source>
        <dbReference type="Proteomes" id="UP000015241"/>
    </source>
</evidence>
<reference evidence="8 9" key="1">
    <citation type="journal article" date="2012" name="Science">
        <title>The Paleozoic origin of enzymatic lignin decomposition reconstructed from 31 fungal genomes.</title>
        <authorList>
            <person name="Floudas D."/>
            <person name="Binder M."/>
            <person name="Riley R."/>
            <person name="Barry K."/>
            <person name="Blanchette R.A."/>
            <person name="Henrissat B."/>
            <person name="Martinez A.T."/>
            <person name="Otillar R."/>
            <person name="Spatafora J.W."/>
            <person name="Yadav J.S."/>
            <person name="Aerts A."/>
            <person name="Benoit I."/>
            <person name="Boyd A."/>
            <person name="Carlson A."/>
            <person name="Copeland A."/>
            <person name="Coutinho P.M."/>
            <person name="de Vries R.P."/>
            <person name="Ferreira P."/>
            <person name="Findley K."/>
            <person name="Foster B."/>
            <person name="Gaskell J."/>
            <person name="Glotzer D."/>
            <person name="Gorecki P."/>
            <person name="Heitman J."/>
            <person name="Hesse C."/>
            <person name="Hori C."/>
            <person name="Igarashi K."/>
            <person name="Jurgens J.A."/>
            <person name="Kallen N."/>
            <person name="Kersten P."/>
            <person name="Kohler A."/>
            <person name="Kuees U."/>
            <person name="Kumar T.K.A."/>
            <person name="Kuo A."/>
            <person name="LaButti K."/>
            <person name="Larrondo L.F."/>
            <person name="Lindquist E."/>
            <person name="Ling A."/>
            <person name="Lombard V."/>
            <person name="Lucas S."/>
            <person name="Lundell T."/>
            <person name="Martin R."/>
            <person name="McLaughlin D.J."/>
            <person name="Morgenstern I."/>
            <person name="Morin E."/>
            <person name="Murat C."/>
            <person name="Nagy L.G."/>
            <person name="Nolan M."/>
            <person name="Ohm R.A."/>
            <person name="Patyshakuliyeva A."/>
            <person name="Rokas A."/>
            <person name="Ruiz-Duenas F.J."/>
            <person name="Sabat G."/>
            <person name="Salamov A."/>
            <person name="Samejima M."/>
            <person name="Schmutz J."/>
            <person name="Slot J.C."/>
            <person name="St John F."/>
            <person name="Stenlid J."/>
            <person name="Sun H."/>
            <person name="Sun S."/>
            <person name="Syed K."/>
            <person name="Tsang A."/>
            <person name="Wiebenga A."/>
            <person name="Young D."/>
            <person name="Pisabarro A."/>
            <person name="Eastwood D.C."/>
            <person name="Martin F."/>
            <person name="Cullen D."/>
            <person name="Grigoriev I.V."/>
            <person name="Hibbett D.S."/>
        </authorList>
    </citation>
    <scope>NUCLEOTIDE SEQUENCE</scope>
    <source>
        <strain evidence="9">FP-58527</strain>
    </source>
</reference>
<feature type="compositionally biased region" description="Basic residues" evidence="6">
    <location>
        <begin position="769"/>
        <end position="779"/>
    </location>
</feature>
<sequence length="2327" mass="257734">MHYFSQLCHYDHPWAHVVIGMWHKYPNPHCSHVVTIDTLDRSVDPETGVVRTERILGCKQKAPTWVVKVFGGSEDAFVREVSFIDPRTQQATITSVNLSLSQFATCYENIRYSPTSDTRTSFYQSAEIQARMALWRGAADKLEHWLVQRFEQNAQLGKMGFTDPEGWSNVTRLQESIGLFYTHRSSSSQKIDGAYCAYVWAILVQQPNIRVGVVPEGARTEVYIAPQNSAKRKAKAKGEQIIDAAPVALQIISNATMQSLDELNRDYGENLRIAVDPDTIFTALTGSHIRESKLSPMVYSALQLISRGREAGISSVDLSRKSGYDPKTCHYLINQLLSLNLVVKRSKTGVSTIVHKDLFRRDTTWRSIIDEENRAREEQKRKAQDLEYEDEADPEEQYDDARESSIGPAVQFDPIDQRHLSSMDLVRGRITMLLKNSPHGLHAANNLLPKLGFVNPNKSNRRYFIARCLNPLIRQGVVEKVKVPGKNSRMVTCIRLSEESKSDGQLDHIIQDPDVDPETRADLDEGLVVNLTLHKQIIELLVESGERGMTLNDLCDALGNLDRRTVELLLERFHTNSPPAHLGDLGIAHAAENHGRERRYRYWTISHYQAMVIKEGIPDQSYANVDLAGAGGFMSIEASQFYNNEASLYTYIDGLRQGPVARIPGPAKAKKQFKNPILPDGTVKRGRPRKAAATPGAEQETPTKAKSGRGKKRKRGDDDVGEVVVEARPQPTLKRKRGGSSKQQPQSEHPEPSTAVQGVLDDGGASASKTRKRGRPPKRKPSEIAAEDEALLTSGENLVATPPAPKRRGRHRKHPLSSDTANATAVPTQTAEDGSAPVREGDMPVGPTLSDHDPPTETTITEATQEREDHITAESSENTPKETELPAIAIDANAALSSTLGAQIRIQPTENTVPPQGTDSGIPTGPGDHHAIPEPAKAYPAIPNTFSGHEQLAGIAPERVVTVPHVPKPSHLDVPIDPTLLSEFSDNGAIAANDGLAGEVPSEAIAMVSPSADSIPSKRVQSDPLAGIPQPKRPKPPNDPEDTDRSVPSKTRLLHARRERELLRVVKDAGGIVNVSSKDFYEAHASLVETMTKAGEATSTRVGARMDKRTAEATLKELDARGQVKVITTSVRISTGANRPIRVAYFPDTSEAELQAFLGSINIQQFPPQTPIKTLDEPVAFGRTDFRRIVARSSSVAQTREGTVSIGLEASQATAHHGHPVQAAVLNDKSTVAQMHGFINGKIARARALHLWLVDFVQPGATSVHVISPRERVVSFSSLLDDLPISTYCAVVSLQRQNEELARLLRSPERQSTPVGSISSSIRDALQIGRWRSRERLLDILEILCRLTVVHPLVPSHSATPDIIIDPIPDHPTSFDVAPVQTWTPLTGPAYFRLNTSVPLHLWALSEDSPPLWKTVAVYPLLECNEYWTQLQLVSQDKDAAKEIPLAELAGFLAGPSGLGRILRRPSSWSTSYALSATQEVYLKQHIDLASGATPLQDETGARLDALSAAIFAPREAIMRFYDNWHDKIMRDKAKIAKKADRRAEEARAKEAHSKVTMAQRAAEAKAQRERDWNDMVAKVHPGTLTDSAATRIRRLRDKFLQSSGKNREKWEGEIAKAIQEAIFAAKQVLAANRAPLARPAAAPVPLPSVVAGATEKSVRELIDSQGPRLAPRQPVRKSKKGKDAPDDDAPKGPARRQRFQWTRDYDELARDASAIVRARCRGHHRTDLGALSQAFPAVPRNSVRQRIVHLRESPGADTYLQRLEDKWYDVWMQHRGTDALPDDDPDSPSNFDMIMHLEFLRKHVDKNALRVGFVELSRDADFTLPCDVNRLNSRWEVQEKSIVAPQFDFVWSLSAEEGREKQLAQHAFTTNLPEMPPVAEYSEKALFVADSAMKMVLSTPFELYDMHAATDLLQSVGEDPVKVATETMLARGVLSKVVRDASKSRPGRTLKISDSNQNAIGGSVSQDVFQDASALEDILRQDDDPDAWRDWSLLSSDGDMAALLDMVSHNKVEFKVDTSNPQARRSTFDWNSKKADDDDIETGIMVRISAQAEHAAAAIVDGNAAEGVTKGTTEHRSDEAIPIDPVSSESAPIGTPPPEAQHDISWDGDDAFCRRHTDGLVDCQACLLTAKAALVRATTSENAELMNNILDESHIAAEEGLEKTRIMQIIEQRRSDGALTILGKLTSSNTPLAYWTGYTSVVLVAAQHIRPWTVTISGPSGKKMARPRRWLDVLGRRIDEVWEAALRAVIGVVLFRPGVSQAEIRWRLRSVYDRQEVNDVLRWLLKQGRIERRVDESIERRVDVGFPDDEEEQRVYWFIDEEWYDV</sequence>
<dbReference type="OrthoDB" id="68020at2759"/>
<comment type="subcellular location">
    <subcellularLocation>
        <location evidence="1">Nucleus</location>
    </subcellularLocation>
</comment>
<evidence type="ECO:0000256" key="4">
    <source>
        <dbReference type="ARBA" id="ARBA00023163"/>
    </source>
</evidence>
<feature type="compositionally biased region" description="Basic residues" evidence="6">
    <location>
        <begin position="805"/>
        <end position="815"/>
    </location>
</feature>
<feature type="region of interest" description="Disordered" evidence="6">
    <location>
        <begin position="909"/>
        <end position="944"/>
    </location>
</feature>
<keyword evidence="4" id="KW-0804">Transcription</keyword>
<dbReference type="HOGENOM" id="CLU_000498_0_0_1"/>
<dbReference type="FunCoup" id="S8E6Q5">
    <property type="interactions" value="5"/>
</dbReference>
<feature type="compositionally biased region" description="Acidic residues" evidence="6">
    <location>
        <begin position="386"/>
        <end position="398"/>
    </location>
</feature>
<dbReference type="InterPro" id="IPR017956">
    <property type="entry name" value="AT_hook_DNA-bd_motif"/>
</dbReference>
<gene>
    <name evidence="8" type="ORF">FOMPIDRAFT_97153</name>
</gene>
<dbReference type="Proteomes" id="UP000015241">
    <property type="component" value="Unassembled WGS sequence"/>
</dbReference>
<dbReference type="CDD" id="cd16169">
    <property type="entry name" value="Tau138_eWH"/>
    <property type="match status" value="1"/>
</dbReference>
<feature type="region of interest" description="Disordered" evidence="6">
    <location>
        <begin position="1661"/>
        <end position="1700"/>
    </location>
</feature>
<feature type="region of interest" description="Disordered" evidence="6">
    <location>
        <begin position="1011"/>
        <end position="1054"/>
    </location>
</feature>
<feature type="region of interest" description="Disordered" evidence="6">
    <location>
        <begin position="663"/>
        <end position="883"/>
    </location>
</feature>
<dbReference type="Pfam" id="PF04707">
    <property type="entry name" value="PRELI"/>
    <property type="match status" value="1"/>
</dbReference>
<evidence type="ECO:0000256" key="6">
    <source>
        <dbReference type="SAM" id="MobiDB-lite"/>
    </source>
</evidence>
<name>S8E6Q5_FOMSC</name>
<protein>
    <recommendedName>
        <fullName evidence="7">PRELI/MSF1 domain-containing protein</fullName>
    </recommendedName>
</protein>
<keyword evidence="5" id="KW-0539">Nucleus</keyword>
<dbReference type="InParanoid" id="S8E6Q5"/>
<dbReference type="GO" id="GO:0006384">
    <property type="term" value="P:transcription initiation at RNA polymerase III promoter"/>
    <property type="evidence" value="ECO:0007669"/>
    <property type="project" value="InterPro"/>
</dbReference>
<feature type="compositionally biased region" description="Basic and acidic residues" evidence="6">
    <location>
        <begin position="374"/>
        <end position="385"/>
    </location>
</feature>
<evidence type="ECO:0000256" key="5">
    <source>
        <dbReference type="ARBA" id="ARBA00023242"/>
    </source>
</evidence>
<dbReference type="InterPro" id="IPR007309">
    <property type="entry name" value="TFIIIC_Bblock-bd"/>
</dbReference>
<dbReference type="SMART" id="SM00384">
    <property type="entry name" value="AT_hook"/>
    <property type="match status" value="4"/>
</dbReference>
<dbReference type="InterPro" id="IPR044210">
    <property type="entry name" value="Tfc3-like"/>
</dbReference>
<dbReference type="STRING" id="743788.S8E6Q5"/>
<feature type="region of interest" description="Disordered" evidence="6">
    <location>
        <begin position="374"/>
        <end position="406"/>
    </location>
</feature>
<keyword evidence="9" id="KW-1185">Reference proteome</keyword>
<evidence type="ECO:0000313" key="8">
    <source>
        <dbReference type="EMBL" id="EPS99068.1"/>
    </source>
</evidence>